<dbReference type="Proteomes" id="UP001530400">
    <property type="component" value="Unassembled WGS sequence"/>
</dbReference>
<sequence>MCSATASESGFRLFPHTRPTLSMRYNRSVTPSNQKSPGEGVSITTSTRPGLHQPGIDGGRRCQSAHARQSAPRSDRIKQARSHSQEPKTTTGVLPIPQTARLNDPSESHVERSDLTRMYDYATWNMYERIVNARRQRLSWLDAQQKLDKEGSAATTPTADTLSLGADNITSPEAMDGELNKAHSRGDSFVTSTTVDDVESDKSSTTLSSASSSVSNSSLPGTLKKTVFSLGAVKASLNQEMQGHSEETEEHFIFEMDM</sequence>
<gene>
    <name evidence="2" type="ORF">ACHAWO_002799</name>
</gene>
<accession>A0ABD3PNC5</accession>
<dbReference type="EMBL" id="JALLPJ020000522">
    <property type="protein sequence ID" value="KAL3789470.1"/>
    <property type="molecule type" value="Genomic_DNA"/>
</dbReference>
<feature type="compositionally biased region" description="Polar residues" evidence="1">
    <location>
        <begin position="22"/>
        <end position="48"/>
    </location>
</feature>
<comment type="caution">
    <text evidence="2">The sequence shown here is derived from an EMBL/GenBank/DDBJ whole genome shotgun (WGS) entry which is preliminary data.</text>
</comment>
<evidence type="ECO:0000313" key="3">
    <source>
        <dbReference type="Proteomes" id="UP001530400"/>
    </source>
</evidence>
<organism evidence="2 3">
    <name type="scientific">Cyclotella atomus</name>
    <dbReference type="NCBI Taxonomy" id="382360"/>
    <lineage>
        <taxon>Eukaryota</taxon>
        <taxon>Sar</taxon>
        <taxon>Stramenopiles</taxon>
        <taxon>Ochrophyta</taxon>
        <taxon>Bacillariophyta</taxon>
        <taxon>Coscinodiscophyceae</taxon>
        <taxon>Thalassiosirophycidae</taxon>
        <taxon>Stephanodiscales</taxon>
        <taxon>Stephanodiscaceae</taxon>
        <taxon>Cyclotella</taxon>
    </lineage>
</organism>
<dbReference type="AlphaFoldDB" id="A0ABD3PNC5"/>
<evidence type="ECO:0000256" key="1">
    <source>
        <dbReference type="SAM" id="MobiDB-lite"/>
    </source>
</evidence>
<reference evidence="2 3" key="1">
    <citation type="submission" date="2024-10" db="EMBL/GenBank/DDBJ databases">
        <title>Updated reference genomes for cyclostephanoid diatoms.</title>
        <authorList>
            <person name="Roberts W.R."/>
            <person name="Alverson A.J."/>
        </authorList>
    </citation>
    <scope>NUCLEOTIDE SEQUENCE [LARGE SCALE GENOMIC DNA]</scope>
    <source>
        <strain evidence="2 3">AJA010-31</strain>
    </source>
</reference>
<proteinExistence type="predicted"/>
<feature type="region of interest" description="Disordered" evidence="1">
    <location>
        <begin position="149"/>
        <end position="219"/>
    </location>
</feature>
<keyword evidence="3" id="KW-1185">Reference proteome</keyword>
<name>A0ABD3PNC5_9STRA</name>
<feature type="compositionally biased region" description="Basic and acidic residues" evidence="1">
    <location>
        <begin position="73"/>
        <end position="86"/>
    </location>
</feature>
<feature type="compositionally biased region" description="Low complexity" evidence="1">
    <location>
        <begin position="203"/>
        <end position="219"/>
    </location>
</feature>
<feature type="region of interest" description="Disordered" evidence="1">
    <location>
        <begin position="22"/>
        <end position="109"/>
    </location>
</feature>
<protein>
    <submittedName>
        <fullName evidence="2">Uncharacterized protein</fullName>
    </submittedName>
</protein>
<evidence type="ECO:0000313" key="2">
    <source>
        <dbReference type="EMBL" id="KAL3789470.1"/>
    </source>
</evidence>